<evidence type="ECO:0000256" key="7">
    <source>
        <dbReference type="ARBA" id="ARBA00023295"/>
    </source>
</evidence>
<dbReference type="SMART" id="SM00813">
    <property type="entry name" value="Alpha-L-AF_C"/>
    <property type="match status" value="1"/>
</dbReference>
<dbReference type="OrthoDB" id="9758333at2"/>
<keyword evidence="8" id="KW-0732">Signal</keyword>
<dbReference type="InterPro" id="IPR017853">
    <property type="entry name" value="GH"/>
</dbReference>
<dbReference type="GO" id="GO:0000272">
    <property type="term" value="P:polysaccharide catabolic process"/>
    <property type="evidence" value="ECO:0007669"/>
    <property type="project" value="TreeGrafter"/>
</dbReference>
<comment type="catalytic activity">
    <reaction evidence="1">
        <text>Hydrolysis of terminal non-reducing alpha-L-arabinofuranoside residues in alpha-L-arabinosides.</text>
        <dbReference type="EC" id="3.2.1.55"/>
    </reaction>
</comment>
<comment type="subunit">
    <text evidence="3">Homohexamer; trimer of dimers.</text>
</comment>
<protein>
    <recommendedName>
        <fullName evidence="4">non-reducing end alpha-L-arabinofuranosidase</fullName>
        <ecNumber evidence="4">3.2.1.55</ecNumber>
    </recommendedName>
</protein>
<accession>A0A2T5JB70</accession>
<keyword evidence="7" id="KW-0326">Glycosidase</keyword>
<dbReference type="InterPro" id="IPR010720">
    <property type="entry name" value="Alpha-L-AF_C"/>
</dbReference>
<evidence type="ECO:0000313" key="11">
    <source>
        <dbReference type="Proteomes" id="UP000244168"/>
    </source>
</evidence>
<evidence type="ECO:0000256" key="5">
    <source>
        <dbReference type="ARBA" id="ARBA00022801"/>
    </source>
</evidence>
<evidence type="ECO:0000256" key="3">
    <source>
        <dbReference type="ARBA" id="ARBA00011165"/>
    </source>
</evidence>
<name>A0A2T5JB70_9SPHI</name>
<gene>
    <name evidence="10" type="ORF">C8P68_103265</name>
</gene>
<dbReference type="AlphaFoldDB" id="A0A2T5JB70"/>
<sequence length="515" mass="57985">MKKIYYGMAVLALCCTPGRAALAQTAKVTVSNDSKLTISRNIYGQFAEHLGRGIYDGFWVDPKMPVKKQDRIRMDIVEALRKIKIPNLRWPGGCFADEYHWRDGIGPRVNRPKMVNTNWGGVTEDNSFGTHEFLELCKLLGCEPYISGNVGSGTVQEMSNWVEYLNFDGQSPLTAMRKLNGHPEPFNVSFWGVGNESWGCGGNMTPEYYANEFKRYATFAKDYKNAKLKKIATGPSDGDYNWTEVMMKNVGTRMWGMSLHCYTLPTGNWNDKGSATKFTEAQYFNTMKNCLRMEEFVTKHSAIMDKYDPEKKVALVVDEWGVWTNVEPGTNPGFLYQQNSLRDALVAGTTLNIFNNHCDRVKMAALAQTINVLQALVLTQKEKMLLTPTYHVFDLYKVHQDAKYLPIKLDAPDYEVNGNKIPAVNLSASQDKEGRVHLSLVNIDDHKDIVVTANMGDIKWNTVSGQILTSANVTDINTFDKPNNIKIESFNNAQKDGDKVVVKIPAHSIIVLELK</sequence>
<dbReference type="Gene3D" id="3.20.20.80">
    <property type="entry name" value="Glycosidases"/>
    <property type="match status" value="1"/>
</dbReference>
<dbReference type="InterPro" id="IPR013780">
    <property type="entry name" value="Glyco_hydro_b"/>
</dbReference>
<feature type="chain" id="PRO_5015400502" description="non-reducing end alpha-L-arabinofuranosidase" evidence="8">
    <location>
        <begin position="21"/>
        <end position="515"/>
    </location>
</feature>
<evidence type="ECO:0000256" key="8">
    <source>
        <dbReference type="SAM" id="SignalP"/>
    </source>
</evidence>
<evidence type="ECO:0000256" key="2">
    <source>
        <dbReference type="ARBA" id="ARBA00007186"/>
    </source>
</evidence>
<evidence type="ECO:0000259" key="9">
    <source>
        <dbReference type="SMART" id="SM00813"/>
    </source>
</evidence>
<dbReference type="RefSeq" id="WP_107828292.1">
    <property type="nucleotide sequence ID" value="NZ_CP160205.1"/>
</dbReference>
<dbReference type="Pfam" id="PF06964">
    <property type="entry name" value="Alpha-L-AF_C"/>
    <property type="match status" value="1"/>
</dbReference>
<reference evidence="10 11" key="1">
    <citation type="submission" date="2018-04" db="EMBL/GenBank/DDBJ databases">
        <title>Genomic Encyclopedia of Archaeal and Bacterial Type Strains, Phase II (KMG-II): from individual species to whole genera.</title>
        <authorList>
            <person name="Goeker M."/>
        </authorList>
    </citation>
    <scope>NUCLEOTIDE SEQUENCE [LARGE SCALE GENOMIC DNA]</scope>
    <source>
        <strain evidence="10 11">DSM 26809</strain>
    </source>
</reference>
<dbReference type="GO" id="GO:0046373">
    <property type="term" value="P:L-arabinose metabolic process"/>
    <property type="evidence" value="ECO:0007669"/>
    <property type="project" value="InterPro"/>
</dbReference>
<dbReference type="EC" id="3.2.1.55" evidence="4"/>
<keyword evidence="5" id="KW-0378">Hydrolase</keyword>
<evidence type="ECO:0000256" key="1">
    <source>
        <dbReference type="ARBA" id="ARBA00001462"/>
    </source>
</evidence>
<dbReference type="Pfam" id="PF22848">
    <property type="entry name" value="ASD1_dom"/>
    <property type="match status" value="1"/>
</dbReference>
<comment type="similarity">
    <text evidence="2">Belongs to the glycosyl hydrolase 51 family.</text>
</comment>
<evidence type="ECO:0000256" key="4">
    <source>
        <dbReference type="ARBA" id="ARBA00012670"/>
    </source>
</evidence>
<dbReference type="SUPFAM" id="SSF51445">
    <property type="entry name" value="(Trans)glycosidases"/>
    <property type="match status" value="1"/>
</dbReference>
<dbReference type="Gene3D" id="2.60.40.1180">
    <property type="entry name" value="Golgi alpha-mannosidase II"/>
    <property type="match status" value="1"/>
</dbReference>
<keyword evidence="11" id="KW-1185">Reference proteome</keyword>
<dbReference type="Proteomes" id="UP000244168">
    <property type="component" value="Unassembled WGS sequence"/>
</dbReference>
<dbReference type="GO" id="GO:0046556">
    <property type="term" value="F:alpha-L-arabinofuranosidase activity"/>
    <property type="evidence" value="ECO:0007669"/>
    <property type="project" value="UniProtKB-EC"/>
</dbReference>
<feature type="domain" description="Alpha-L-arabinofuranosidase C-terminal" evidence="9">
    <location>
        <begin position="318"/>
        <end position="508"/>
    </location>
</feature>
<evidence type="ECO:0000313" key="10">
    <source>
        <dbReference type="EMBL" id="PTQ98105.1"/>
    </source>
</evidence>
<feature type="signal peptide" evidence="8">
    <location>
        <begin position="1"/>
        <end position="20"/>
    </location>
</feature>
<dbReference type="PANTHER" id="PTHR43576:SF2">
    <property type="entry name" value="INTRACELLULAR EXO-ALPHA-L-ARABINOFURANOSIDASE 2"/>
    <property type="match status" value="1"/>
</dbReference>
<dbReference type="InterPro" id="IPR055235">
    <property type="entry name" value="ASD1_cat"/>
</dbReference>
<keyword evidence="6" id="KW-0119">Carbohydrate metabolism</keyword>
<dbReference type="SUPFAM" id="SSF51011">
    <property type="entry name" value="Glycosyl hydrolase domain"/>
    <property type="match status" value="1"/>
</dbReference>
<evidence type="ECO:0000256" key="6">
    <source>
        <dbReference type="ARBA" id="ARBA00023277"/>
    </source>
</evidence>
<dbReference type="PANTHER" id="PTHR43576">
    <property type="entry name" value="ALPHA-L-ARABINOFURANOSIDASE C-RELATED"/>
    <property type="match status" value="1"/>
</dbReference>
<organism evidence="10 11">
    <name type="scientific">Mucilaginibacter yixingensis</name>
    <dbReference type="NCBI Taxonomy" id="1295612"/>
    <lineage>
        <taxon>Bacteria</taxon>
        <taxon>Pseudomonadati</taxon>
        <taxon>Bacteroidota</taxon>
        <taxon>Sphingobacteriia</taxon>
        <taxon>Sphingobacteriales</taxon>
        <taxon>Sphingobacteriaceae</taxon>
        <taxon>Mucilaginibacter</taxon>
    </lineage>
</organism>
<dbReference type="EMBL" id="QAOQ01000003">
    <property type="protein sequence ID" value="PTQ98105.1"/>
    <property type="molecule type" value="Genomic_DNA"/>
</dbReference>
<proteinExistence type="inferred from homology"/>
<comment type="caution">
    <text evidence="10">The sequence shown here is derived from an EMBL/GenBank/DDBJ whole genome shotgun (WGS) entry which is preliminary data.</text>
</comment>